<evidence type="ECO:0000313" key="5">
    <source>
        <dbReference type="Proteomes" id="UP000886874"/>
    </source>
</evidence>
<comment type="similarity">
    <text evidence="1">Belongs to the CdaR family.</text>
</comment>
<feature type="domain" description="PucR C-terminal helix-turn-helix" evidence="2">
    <location>
        <begin position="297"/>
        <end position="351"/>
    </location>
</feature>
<sequence>MSSRMFQSVIVQMKEATDRVIGVIDADGNVVSCSETSMIGEKWPEAVIRLNSAPDSMVIVDKRTMKPLVSWSAYFDYAVFVDGDDDVARSVCIMAYVALNGAKTYYEEKHDKGTFVKNIITDNILPGDIYIRAKELHFTTDLPRSVLLIRQVGRADVAAVDVVQGMFPDKQQDFVLNINETDIAVVKQVTANTDTAELYKMAQEIEKTLKSELFIKTVIGISTMAGHLRELADAYKEAQTAIEVGKVFDTEKSIITYENLGIGRLIYQLPTTLCEIFLSEVFKKNSIDSLDQETLFTINKFFENNLNVSETSRKLFVHRNTLVYRLEKIKKLTGLDLREFDHAIIFKVALMVKKYLASRENRLI</sequence>
<dbReference type="Pfam" id="PF13556">
    <property type="entry name" value="HTH_30"/>
    <property type="match status" value="1"/>
</dbReference>
<dbReference type="PANTHER" id="PTHR33744">
    <property type="entry name" value="CARBOHYDRATE DIACID REGULATOR"/>
    <property type="match status" value="1"/>
</dbReference>
<accession>A0A9D0Z4D6</accession>
<evidence type="ECO:0000313" key="4">
    <source>
        <dbReference type="EMBL" id="HIQ68783.1"/>
    </source>
</evidence>
<dbReference type="Proteomes" id="UP000886874">
    <property type="component" value="Unassembled WGS sequence"/>
</dbReference>
<dbReference type="InterPro" id="IPR051448">
    <property type="entry name" value="CdaR-like_regulators"/>
</dbReference>
<dbReference type="SUPFAM" id="SSF46689">
    <property type="entry name" value="Homeodomain-like"/>
    <property type="match status" value="1"/>
</dbReference>
<gene>
    <name evidence="4" type="ORF">IAA67_00400</name>
</gene>
<organism evidence="4 5">
    <name type="scientific">Candidatus Avoscillospira stercorigallinarum</name>
    <dbReference type="NCBI Taxonomy" id="2840708"/>
    <lineage>
        <taxon>Bacteria</taxon>
        <taxon>Bacillati</taxon>
        <taxon>Bacillota</taxon>
        <taxon>Clostridia</taxon>
        <taxon>Eubacteriales</taxon>
        <taxon>Oscillospiraceae</taxon>
        <taxon>Oscillospiraceae incertae sedis</taxon>
        <taxon>Candidatus Avoscillospira</taxon>
    </lineage>
</organism>
<evidence type="ECO:0000256" key="1">
    <source>
        <dbReference type="ARBA" id="ARBA00006754"/>
    </source>
</evidence>
<proteinExistence type="inferred from homology"/>
<comment type="caution">
    <text evidence="4">The sequence shown here is derived from an EMBL/GenBank/DDBJ whole genome shotgun (WGS) entry which is preliminary data.</text>
</comment>
<evidence type="ECO:0000259" key="2">
    <source>
        <dbReference type="Pfam" id="PF13556"/>
    </source>
</evidence>
<dbReference type="Pfam" id="PF17853">
    <property type="entry name" value="GGDEF_2"/>
    <property type="match status" value="1"/>
</dbReference>
<dbReference type="InterPro" id="IPR042070">
    <property type="entry name" value="PucR_C-HTH_sf"/>
</dbReference>
<protein>
    <submittedName>
        <fullName evidence="4">Helix-turn-helix domain-containing protein</fullName>
    </submittedName>
</protein>
<reference evidence="4" key="1">
    <citation type="submission" date="2020-10" db="EMBL/GenBank/DDBJ databases">
        <authorList>
            <person name="Gilroy R."/>
        </authorList>
    </citation>
    <scope>NUCLEOTIDE SEQUENCE</scope>
    <source>
        <strain evidence="4">ChiSjej2B20-13462</strain>
    </source>
</reference>
<dbReference type="InterPro" id="IPR041522">
    <property type="entry name" value="CdaR_GGDEF"/>
</dbReference>
<dbReference type="EMBL" id="DVFN01000007">
    <property type="protein sequence ID" value="HIQ68783.1"/>
    <property type="molecule type" value="Genomic_DNA"/>
</dbReference>
<dbReference type="InterPro" id="IPR025736">
    <property type="entry name" value="PucR_C-HTH_dom"/>
</dbReference>
<dbReference type="AlphaFoldDB" id="A0A9D0Z4D6"/>
<name>A0A9D0Z4D6_9FIRM</name>
<reference evidence="4" key="2">
    <citation type="journal article" date="2021" name="PeerJ">
        <title>Extensive microbial diversity within the chicken gut microbiome revealed by metagenomics and culture.</title>
        <authorList>
            <person name="Gilroy R."/>
            <person name="Ravi A."/>
            <person name="Getino M."/>
            <person name="Pursley I."/>
            <person name="Horton D.L."/>
            <person name="Alikhan N.F."/>
            <person name="Baker D."/>
            <person name="Gharbi K."/>
            <person name="Hall N."/>
            <person name="Watson M."/>
            <person name="Adriaenssens E.M."/>
            <person name="Foster-Nyarko E."/>
            <person name="Jarju S."/>
            <person name="Secka A."/>
            <person name="Antonio M."/>
            <person name="Oren A."/>
            <person name="Chaudhuri R.R."/>
            <person name="La Ragione R."/>
            <person name="Hildebrand F."/>
            <person name="Pallen M.J."/>
        </authorList>
    </citation>
    <scope>NUCLEOTIDE SEQUENCE</scope>
    <source>
        <strain evidence="4">ChiSjej2B20-13462</strain>
    </source>
</reference>
<dbReference type="Gene3D" id="1.10.10.2840">
    <property type="entry name" value="PucR C-terminal helix-turn-helix domain"/>
    <property type="match status" value="1"/>
</dbReference>
<feature type="domain" description="CdaR GGDEF-like" evidence="3">
    <location>
        <begin position="128"/>
        <end position="244"/>
    </location>
</feature>
<evidence type="ECO:0000259" key="3">
    <source>
        <dbReference type="Pfam" id="PF17853"/>
    </source>
</evidence>
<dbReference type="InterPro" id="IPR009057">
    <property type="entry name" value="Homeodomain-like_sf"/>
</dbReference>